<name>A0A1I6RQW1_9BACL</name>
<dbReference type="EMBL" id="FPAA01000005">
    <property type="protein sequence ID" value="SFS66848.1"/>
    <property type="molecule type" value="Genomic_DNA"/>
</dbReference>
<protein>
    <submittedName>
        <fullName evidence="2">Uncharacterized protein</fullName>
    </submittedName>
</protein>
<reference evidence="3" key="1">
    <citation type="submission" date="2016-10" db="EMBL/GenBank/DDBJ databases">
        <authorList>
            <person name="Varghese N."/>
            <person name="Submissions S."/>
        </authorList>
    </citation>
    <scope>NUCLEOTIDE SEQUENCE [LARGE SCALE GENOMIC DNA]</scope>
    <source>
        <strain evidence="3">DSM 45789</strain>
    </source>
</reference>
<dbReference type="OrthoDB" id="2990354at2"/>
<feature type="region of interest" description="Disordered" evidence="1">
    <location>
        <begin position="1"/>
        <end position="21"/>
    </location>
</feature>
<feature type="compositionally biased region" description="Polar residues" evidence="1">
    <location>
        <begin position="7"/>
        <end position="17"/>
    </location>
</feature>
<sequence length="147" mass="16863">MNRVANDISTLLTSRSPSPARKYSYPWESEGPIHRDWDAVSKASLVILWGLLVYPRLDPDMKKNDEPHVRIDEVRDMFSDHLGADEEWNSVMKQLTKNDYIRCSEGIVSAGTRLWTAVDASRMYHLFRTSVLVRKMSTRNGGNKHNG</sequence>
<evidence type="ECO:0000313" key="3">
    <source>
        <dbReference type="Proteomes" id="UP000198660"/>
    </source>
</evidence>
<dbReference type="AlphaFoldDB" id="A0A1I6RQW1"/>
<dbReference type="RefSeq" id="WP_091836641.1">
    <property type="nucleotide sequence ID" value="NZ_FPAA01000005.1"/>
</dbReference>
<dbReference type="Proteomes" id="UP000198660">
    <property type="component" value="Unassembled WGS sequence"/>
</dbReference>
<accession>A0A1I6RQW1</accession>
<proteinExistence type="predicted"/>
<keyword evidence="3" id="KW-1185">Reference proteome</keyword>
<evidence type="ECO:0000256" key="1">
    <source>
        <dbReference type="SAM" id="MobiDB-lite"/>
    </source>
</evidence>
<evidence type="ECO:0000313" key="2">
    <source>
        <dbReference type="EMBL" id="SFS66848.1"/>
    </source>
</evidence>
<organism evidence="2 3">
    <name type="scientific">Marininema halotolerans</name>
    <dbReference type="NCBI Taxonomy" id="1155944"/>
    <lineage>
        <taxon>Bacteria</taxon>
        <taxon>Bacillati</taxon>
        <taxon>Bacillota</taxon>
        <taxon>Bacilli</taxon>
        <taxon>Bacillales</taxon>
        <taxon>Thermoactinomycetaceae</taxon>
        <taxon>Marininema</taxon>
    </lineage>
</organism>
<gene>
    <name evidence="2" type="ORF">SAMN05444972_105284</name>
</gene>